<dbReference type="GO" id="GO:0003700">
    <property type="term" value="F:DNA-binding transcription factor activity"/>
    <property type="evidence" value="ECO:0007669"/>
    <property type="project" value="InterPro"/>
</dbReference>
<dbReference type="PANTHER" id="PTHR22952">
    <property type="entry name" value="CAMP-RESPONSE ELEMENT BINDING PROTEIN-RELATED"/>
    <property type="match status" value="1"/>
</dbReference>
<keyword evidence="3" id="KW-0805">Transcription regulation</keyword>
<feature type="coiled-coil region" evidence="7">
    <location>
        <begin position="227"/>
        <end position="257"/>
    </location>
</feature>
<dbReference type="GO" id="GO:0009738">
    <property type="term" value="P:abscisic acid-activated signaling pathway"/>
    <property type="evidence" value="ECO:0007669"/>
    <property type="project" value="UniProtKB-KW"/>
</dbReference>
<evidence type="ECO:0000256" key="5">
    <source>
        <dbReference type="ARBA" id="ARBA00023163"/>
    </source>
</evidence>
<evidence type="ECO:0000256" key="8">
    <source>
        <dbReference type="SAM" id="MobiDB-lite"/>
    </source>
</evidence>
<dbReference type="InterPro" id="IPR046347">
    <property type="entry name" value="bZIP_sf"/>
</dbReference>
<name>A0A2I0WWV9_9ASPA</name>
<feature type="compositionally biased region" description="Polar residues" evidence="8">
    <location>
        <begin position="124"/>
        <end position="133"/>
    </location>
</feature>
<reference evidence="10 11" key="1">
    <citation type="journal article" date="2016" name="Sci. Rep.">
        <title>The Dendrobium catenatum Lindl. genome sequence provides insights into polysaccharide synthase, floral development and adaptive evolution.</title>
        <authorList>
            <person name="Zhang G.Q."/>
            <person name="Xu Q."/>
            <person name="Bian C."/>
            <person name="Tsai W.C."/>
            <person name="Yeh C.M."/>
            <person name="Liu K.W."/>
            <person name="Yoshida K."/>
            <person name="Zhang L.S."/>
            <person name="Chang S.B."/>
            <person name="Chen F."/>
            <person name="Shi Y."/>
            <person name="Su Y.Y."/>
            <person name="Zhang Y.Q."/>
            <person name="Chen L.J."/>
            <person name="Yin Y."/>
            <person name="Lin M."/>
            <person name="Huang H."/>
            <person name="Deng H."/>
            <person name="Wang Z.W."/>
            <person name="Zhu S.L."/>
            <person name="Zhao X."/>
            <person name="Deng C."/>
            <person name="Niu S.C."/>
            <person name="Huang J."/>
            <person name="Wang M."/>
            <person name="Liu G.H."/>
            <person name="Yang H.J."/>
            <person name="Xiao X.J."/>
            <person name="Hsiao Y.Y."/>
            <person name="Wu W.L."/>
            <person name="Chen Y.Y."/>
            <person name="Mitsuda N."/>
            <person name="Ohme-Takagi M."/>
            <person name="Luo Y.B."/>
            <person name="Van de Peer Y."/>
            <person name="Liu Z.J."/>
        </authorList>
    </citation>
    <scope>NUCLEOTIDE SEQUENCE [LARGE SCALE GENOMIC DNA]</scope>
    <source>
        <tissue evidence="10">The whole plant</tissue>
    </source>
</reference>
<evidence type="ECO:0000313" key="11">
    <source>
        <dbReference type="Proteomes" id="UP000233837"/>
    </source>
</evidence>
<feature type="region of interest" description="Disordered" evidence="8">
    <location>
        <begin position="51"/>
        <end position="83"/>
    </location>
</feature>
<comment type="subcellular location">
    <subcellularLocation>
        <location evidence="1">Nucleus</location>
    </subcellularLocation>
</comment>
<feature type="region of interest" description="Disordered" evidence="8">
    <location>
        <begin position="110"/>
        <end position="169"/>
    </location>
</feature>
<dbReference type="Proteomes" id="UP000233837">
    <property type="component" value="Unassembled WGS sequence"/>
</dbReference>
<keyword evidence="7" id="KW-0175">Coiled coil</keyword>
<evidence type="ECO:0000256" key="3">
    <source>
        <dbReference type="ARBA" id="ARBA00023015"/>
    </source>
</evidence>
<evidence type="ECO:0000256" key="4">
    <source>
        <dbReference type="ARBA" id="ARBA00023125"/>
    </source>
</evidence>
<dbReference type="GO" id="GO:0003677">
    <property type="term" value="F:DNA binding"/>
    <property type="evidence" value="ECO:0007669"/>
    <property type="project" value="UniProtKB-KW"/>
</dbReference>
<keyword evidence="2" id="KW-0938">Abscisic acid signaling pathway</keyword>
<dbReference type="CDD" id="cd14707">
    <property type="entry name" value="bZIP_plant_BZIP46"/>
    <property type="match status" value="1"/>
</dbReference>
<proteinExistence type="predicted"/>
<dbReference type="SUPFAM" id="SSF57959">
    <property type="entry name" value="Leucine zipper domain"/>
    <property type="match status" value="1"/>
</dbReference>
<gene>
    <name evidence="10" type="primary">FD</name>
    <name evidence="10" type="ORF">MA16_Dca024590</name>
</gene>
<evidence type="ECO:0000256" key="1">
    <source>
        <dbReference type="ARBA" id="ARBA00004123"/>
    </source>
</evidence>
<feature type="region of interest" description="Disordered" evidence="8">
    <location>
        <begin position="1"/>
        <end position="30"/>
    </location>
</feature>
<dbReference type="GO" id="GO:0005634">
    <property type="term" value="C:nucleus"/>
    <property type="evidence" value="ECO:0007669"/>
    <property type="project" value="UniProtKB-SubCell"/>
</dbReference>
<evidence type="ECO:0000259" key="9">
    <source>
        <dbReference type="PROSITE" id="PS50217"/>
    </source>
</evidence>
<dbReference type="FunFam" id="1.20.5.170:FF:000036">
    <property type="entry name" value="ABSCISIC ACID-INSENSITIVE 5-like protein 2"/>
    <property type="match status" value="1"/>
</dbReference>
<feature type="domain" description="BZIP" evidence="9">
    <location>
        <begin position="202"/>
        <end position="252"/>
    </location>
</feature>
<evidence type="ECO:0000313" key="10">
    <source>
        <dbReference type="EMBL" id="PKU80131.1"/>
    </source>
</evidence>
<reference evidence="10 11" key="2">
    <citation type="journal article" date="2017" name="Nature">
        <title>The Apostasia genome and the evolution of orchids.</title>
        <authorList>
            <person name="Zhang G.Q."/>
            <person name="Liu K.W."/>
            <person name="Li Z."/>
            <person name="Lohaus R."/>
            <person name="Hsiao Y.Y."/>
            <person name="Niu S.C."/>
            <person name="Wang J.Y."/>
            <person name="Lin Y.C."/>
            <person name="Xu Q."/>
            <person name="Chen L.J."/>
            <person name="Yoshida K."/>
            <person name="Fujiwara S."/>
            <person name="Wang Z.W."/>
            <person name="Zhang Y.Q."/>
            <person name="Mitsuda N."/>
            <person name="Wang M."/>
            <person name="Liu G.H."/>
            <person name="Pecoraro L."/>
            <person name="Huang H.X."/>
            <person name="Xiao X.J."/>
            <person name="Lin M."/>
            <person name="Wu X.Y."/>
            <person name="Wu W.L."/>
            <person name="Chen Y.Y."/>
            <person name="Chang S.B."/>
            <person name="Sakamoto S."/>
            <person name="Ohme-Takagi M."/>
            <person name="Yagi M."/>
            <person name="Zeng S.J."/>
            <person name="Shen C.Y."/>
            <person name="Yeh C.M."/>
            <person name="Luo Y.B."/>
            <person name="Tsai W.C."/>
            <person name="Van de Peer Y."/>
            <person name="Liu Z.J."/>
        </authorList>
    </citation>
    <scope>NUCLEOTIDE SEQUENCE [LARGE SCALE GENOMIC DNA]</scope>
    <source>
        <tissue evidence="10">The whole plant</tissue>
    </source>
</reference>
<keyword evidence="5" id="KW-0804">Transcription</keyword>
<accession>A0A2I0WWV9</accession>
<evidence type="ECO:0000256" key="7">
    <source>
        <dbReference type="SAM" id="Coils"/>
    </source>
</evidence>
<dbReference type="EMBL" id="KZ502372">
    <property type="protein sequence ID" value="PKU80131.1"/>
    <property type="molecule type" value="Genomic_DNA"/>
</dbReference>
<dbReference type="InterPro" id="IPR004827">
    <property type="entry name" value="bZIP"/>
</dbReference>
<dbReference type="PANTHER" id="PTHR22952:SF433">
    <property type="entry name" value="PROTEIN FD"/>
    <property type="match status" value="1"/>
</dbReference>
<evidence type="ECO:0000256" key="6">
    <source>
        <dbReference type="ARBA" id="ARBA00023242"/>
    </source>
</evidence>
<dbReference type="Gene3D" id="1.20.5.170">
    <property type="match status" value="1"/>
</dbReference>
<protein>
    <submittedName>
        <fullName evidence="10">Protein FD</fullName>
    </submittedName>
</protein>
<keyword evidence="6" id="KW-0539">Nucleus</keyword>
<dbReference type="InterPro" id="IPR043452">
    <property type="entry name" value="BZIP46-like"/>
</dbReference>
<feature type="compositionally biased region" description="Low complexity" evidence="8">
    <location>
        <begin position="15"/>
        <end position="30"/>
    </location>
</feature>
<evidence type="ECO:0000256" key="2">
    <source>
        <dbReference type="ARBA" id="ARBA00022682"/>
    </source>
</evidence>
<organism evidence="10 11">
    <name type="scientific">Dendrobium catenatum</name>
    <dbReference type="NCBI Taxonomy" id="906689"/>
    <lineage>
        <taxon>Eukaryota</taxon>
        <taxon>Viridiplantae</taxon>
        <taxon>Streptophyta</taxon>
        <taxon>Embryophyta</taxon>
        <taxon>Tracheophyta</taxon>
        <taxon>Spermatophyta</taxon>
        <taxon>Magnoliopsida</taxon>
        <taxon>Liliopsida</taxon>
        <taxon>Asparagales</taxon>
        <taxon>Orchidaceae</taxon>
        <taxon>Epidendroideae</taxon>
        <taxon>Malaxideae</taxon>
        <taxon>Dendrobiinae</taxon>
        <taxon>Dendrobium</taxon>
    </lineage>
</organism>
<dbReference type="OrthoDB" id="644067at2759"/>
<dbReference type="AlphaFoldDB" id="A0A2I0WWV9"/>
<dbReference type="Pfam" id="PF00170">
    <property type="entry name" value="bZIP_1"/>
    <property type="match status" value="1"/>
</dbReference>
<keyword evidence="11" id="KW-1185">Reference proteome</keyword>
<keyword evidence="4" id="KW-0238">DNA-binding</keyword>
<sequence>MWSSDAGEGNSYSHSNSSTKIPSSASSSSSAILFHTTSKRKTMEEVWKDINLPTLGQDSRPSTPSLSLEAPLPHKATAASAASTAAGRNSFRSMILQDFLAGAFKDPPTSASSGSLPQLPQPPTVLSLSSSGTFRPGFDYTAFRPGPPNSNSDSSYASHVASPAAGSGGSDDIIVSRYPASPALFFSSKKLISDDPFCISGGDRRYKRMIKNRESAARSRARKQAYTNELELKVAQLTEENTKLKKQNEELRLAMAAQLPKGKALQRTSSAPF</sequence>
<feature type="compositionally biased region" description="Polar residues" evidence="8">
    <location>
        <begin position="54"/>
        <end position="66"/>
    </location>
</feature>
<dbReference type="GO" id="GO:0045893">
    <property type="term" value="P:positive regulation of DNA-templated transcription"/>
    <property type="evidence" value="ECO:0007669"/>
    <property type="project" value="InterPro"/>
</dbReference>
<dbReference type="PROSITE" id="PS00036">
    <property type="entry name" value="BZIP_BASIC"/>
    <property type="match status" value="1"/>
</dbReference>
<dbReference type="PROSITE" id="PS50217">
    <property type="entry name" value="BZIP"/>
    <property type="match status" value="1"/>
</dbReference>
<dbReference type="SMART" id="SM00338">
    <property type="entry name" value="BRLZ"/>
    <property type="match status" value="1"/>
</dbReference>